<dbReference type="InterPro" id="IPR001138">
    <property type="entry name" value="Zn2Cys6_DnaBD"/>
</dbReference>
<dbReference type="CDD" id="cd12148">
    <property type="entry name" value="fungal_TF_MHR"/>
    <property type="match status" value="1"/>
</dbReference>
<dbReference type="SMART" id="SM00066">
    <property type="entry name" value="GAL4"/>
    <property type="match status" value="1"/>
</dbReference>
<organism evidence="5 6">
    <name type="scientific">Ampelomyces quisqualis</name>
    <name type="common">Powdery mildew agent</name>
    <dbReference type="NCBI Taxonomy" id="50730"/>
    <lineage>
        <taxon>Eukaryota</taxon>
        <taxon>Fungi</taxon>
        <taxon>Dikarya</taxon>
        <taxon>Ascomycota</taxon>
        <taxon>Pezizomycotina</taxon>
        <taxon>Dothideomycetes</taxon>
        <taxon>Pleosporomycetidae</taxon>
        <taxon>Pleosporales</taxon>
        <taxon>Pleosporineae</taxon>
        <taxon>Phaeosphaeriaceae</taxon>
        <taxon>Ampelomyces</taxon>
    </lineage>
</organism>
<dbReference type="PANTHER" id="PTHR46910:SF39">
    <property type="entry name" value="ZN(II)2CYS6 TRANSCRIPTION FACTOR (EUROFUNG)"/>
    <property type="match status" value="1"/>
</dbReference>
<dbReference type="SUPFAM" id="SSF57701">
    <property type="entry name" value="Zn2/Cys6 DNA-binding domain"/>
    <property type="match status" value="1"/>
</dbReference>
<dbReference type="GO" id="GO:0003677">
    <property type="term" value="F:DNA binding"/>
    <property type="evidence" value="ECO:0007669"/>
    <property type="project" value="InterPro"/>
</dbReference>
<dbReference type="EMBL" id="ML979135">
    <property type="protein sequence ID" value="KAF1916576.1"/>
    <property type="molecule type" value="Genomic_DNA"/>
</dbReference>
<dbReference type="CDD" id="cd00067">
    <property type="entry name" value="GAL4"/>
    <property type="match status" value="1"/>
</dbReference>
<dbReference type="GO" id="GO:0000981">
    <property type="term" value="F:DNA-binding transcription factor activity, RNA polymerase II-specific"/>
    <property type="evidence" value="ECO:0007669"/>
    <property type="project" value="InterPro"/>
</dbReference>
<evidence type="ECO:0000256" key="1">
    <source>
        <dbReference type="ARBA" id="ARBA00022723"/>
    </source>
</evidence>
<dbReference type="AlphaFoldDB" id="A0A6A5QPG1"/>
<keyword evidence="2" id="KW-0539">Nucleus</keyword>
<proteinExistence type="predicted"/>
<dbReference type="GO" id="GO:0008270">
    <property type="term" value="F:zinc ion binding"/>
    <property type="evidence" value="ECO:0007669"/>
    <property type="project" value="InterPro"/>
</dbReference>
<dbReference type="Pfam" id="PF04082">
    <property type="entry name" value="Fungal_trans"/>
    <property type="match status" value="1"/>
</dbReference>
<evidence type="ECO:0000259" key="4">
    <source>
        <dbReference type="PROSITE" id="PS50048"/>
    </source>
</evidence>
<accession>A0A6A5QPG1</accession>
<gene>
    <name evidence="5" type="ORF">BDU57DRAFT_450222</name>
</gene>
<dbReference type="Proteomes" id="UP000800096">
    <property type="component" value="Unassembled WGS sequence"/>
</dbReference>
<name>A0A6A5QPG1_AMPQU</name>
<dbReference type="GO" id="GO:0006351">
    <property type="term" value="P:DNA-templated transcription"/>
    <property type="evidence" value="ECO:0007669"/>
    <property type="project" value="InterPro"/>
</dbReference>
<dbReference type="InterPro" id="IPR036864">
    <property type="entry name" value="Zn2-C6_fun-type_DNA-bd_sf"/>
</dbReference>
<feature type="region of interest" description="Disordered" evidence="3">
    <location>
        <begin position="1"/>
        <end position="28"/>
    </location>
</feature>
<dbReference type="Pfam" id="PF00172">
    <property type="entry name" value="Zn_clus"/>
    <property type="match status" value="1"/>
</dbReference>
<evidence type="ECO:0000256" key="3">
    <source>
        <dbReference type="SAM" id="MobiDB-lite"/>
    </source>
</evidence>
<feature type="compositionally biased region" description="Low complexity" evidence="3">
    <location>
        <begin position="1"/>
        <end position="14"/>
    </location>
</feature>
<protein>
    <recommendedName>
        <fullName evidence="4">Zn(2)-C6 fungal-type domain-containing protein</fullName>
    </recommendedName>
</protein>
<dbReference type="Gene3D" id="4.10.240.10">
    <property type="entry name" value="Zn(2)-C6 fungal-type DNA-binding domain"/>
    <property type="match status" value="1"/>
</dbReference>
<dbReference type="SMART" id="SM00906">
    <property type="entry name" value="Fungal_trans"/>
    <property type="match status" value="1"/>
</dbReference>
<dbReference type="InterPro" id="IPR007219">
    <property type="entry name" value="XnlR_reg_dom"/>
</dbReference>
<dbReference type="OrthoDB" id="3266505at2759"/>
<dbReference type="PROSITE" id="PS50048">
    <property type="entry name" value="ZN2_CY6_FUNGAL_2"/>
    <property type="match status" value="1"/>
</dbReference>
<keyword evidence="6" id="KW-1185">Reference proteome</keyword>
<keyword evidence="1" id="KW-0479">Metal-binding</keyword>
<evidence type="ECO:0000313" key="5">
    <source>
        <dbReference type="EMBL" id="KAF1916576.1"/>
    </source>
</evidence>
<feature type="region of interest" description="Disordered" evidence="3">
    <location>
        <begin position="115"/>
        <end position="145"/>
    </location>
</feature>
<evidence type="ECO:0000313" key="6">
    <source>
        <dbReference type="Proteomes" id="UP000800096"/>
    </source>
</evidence>
<dbReference type="PANTHER" id="PTHR46910">
    <property type="entry name" value="TRANSCRIPTION FACTOR PDR1"/>
    <property type="match status" value="1"/>
</dbReference>
<reference evidence="5" key="1">
    <citation type="journal article" date="2020" name="Stud. Mycol.">
        <title>101 Dothideomycetes genomes: a test case for predicting lifestyles and emergence of pathogens.</title>
        <authorList>
            <person name="Haridas S."/>
            <person name="Albert R."/>
            <person name="Binder M."/>
            <person name="Bloem J."/>
            <person name="Labutti K."/>
            <person name="Salamov A."/>
            <person name="Andreopoulos B."/>
            <person name="Baker S."/>
            <person name="Barry K."/>
            <person name="Bills G."/>
            <person name="Bluhm B."/>
            <person name="Cannon C."/>
            <person name="Castanera R."/>
            <person name="Culley D."/>
            <person name="Daum C."/>
            <person name="Ezra D."/>
            <person name="Gonzalez J."/>
            <person name="Henrissat B."/>
            <person name="Kuo A."/>
            <person name="Liang C."/>
            <person name="Lipzen A."/>
            <person name="Lutzoni F."/>
            <person name="Magnuson J."/>
            <person name="Mondo S."/>
            <person name="Nolan M."/>
            <person name="Ohm R."/>
            <person name="Pangilinan J."/>
            <person name="Park H.-J."/>
            <person name="Ramirez L."/>
            <person name="Alfaro M."/>
            <person name="Sun H."/>
            <person name="Tritt A."/>
            <person name="Yoshinaga Y."/>
            <person name="Zwiers L.-H."/>
            <person name="Turgeon B."/>
            <person name="Goodwin S."/>
            <person name="Spatafora J."/>
            <person name="Crous P."/>
            <person name="Grigoriev I."/>
        </authorList>
    </citation>
    <scope>NUCLEOTIDE SEQUENCE</scope>
    <source>
        <strain evidence="5">HMLAC05119</strain>
    </source>
</reference>
<feature type="compositionally biased region" description="Basic and acidic residues" evidence="3">
    <location>
        <begin position="131"/>
        <end position="145"/>
    </location>
</feature>
<evidence type="ECO:0000256" key="2">
    <source>
        <dbReference type="ARBA" id="ARBA00023242"/>
    </source>
</evidence>
<sequence length="701" mass="77606">MQTTGDATSGGAAARRQPSRLPVNPRRVKVAPEERRRVVRACNACNVRRVKCSGDQPCQRCSKGSRECEYPAPESDKGALRGEVDRLRRRCAALEESLQSIAPDNAADVLSHLHRGDSATCSTPPAASHPEPLDPDHGDLADGRLLRDPEGTVRYLGETSGATFLDHLKHFMSTVFPVTCHPHFEDGSSFVRSIGHYQTFDSRPLPNPDVDPLWLPSQTDMTTMLAALRYYIQDGNGDFPSGGIYWWGNLTTIPTSLVSSASLNAMTTDDSFRHLAFYHVCFALASCVGHTPFHLSEQHSGGACFKRARVLMGNPLDTVRFTLSDVPVLTLMAFYLIEINRRDAAYMYLGLGVRIAIIHGAFRACADEALRRNIWTLYVLDRWLSVLMGRPPTIADEAIGLALPSDVPSLPPSAGLRAHVELSRISTFIVCETFKIAPRTYKTSQSTNNIDVALKMLQTWHSQLPANLQMPADINQADPSCCILHMAHNQLILLTTRPIFFAATKQAVARRVVRGRHHPNQAPSGPHISICSAAAHRNLLLAERLMRSGRKLLQAGLHFVFNAAVVLLLKRLTRSTLKATLERPELRSTLTIQFEEEIESSVHFAIAVFEEEARTGTNYQRDCCKILQDLNALTERYLAWEDQADSDPVDTANCVQPEGAGASDAVDPSNSRYLCEEVDSIHEMKGWMQSDGLQPHNSLYI</sequence>
<dbReference type="InterPro" id="IPR050987">
    <property type="entry name" value="AtrR-like"/>
</dbReference>
<feature type="domain" description="Zn(2)-C6 fungal-type" evidence="4">
    <location>
        <begin position="41"/>
        <end position="70"/>
    </location>
</feature>